<comment type="caution">
    <text evidence="2">The sequence shown here is derived from an EMBL/GenBank/DDBJ whole genome shotgun (WGS) entry which is preliminary data.</text>
</comment>
<reference evidence="2" key="1">
    <citation type="submission" date="2019-10" db="EMBL/GenBank/DDBJ databases">
        <authorList>
            <person name="Soares A.E.R."/>
            <person name="Aleixo A."/>
            <person name="Schneider P."/>
            <person name="Miyaki C.Y."/>
            <person name="Schneider M.P."/>
            <person name="Mello C."/>
            <person name="Vasconcelos A.T.R."/>
        </authorList>
    </citation>
    <scope>NUCLEOTIDE SEQUENCE</scope>
    <source>
        <tissue evidence="2">Muscle</tissue>
    </source>
</reference>
<dbReference type="Proteomes" id="UP001145742">
    <property type="component" value="Unassembled WGS sequence"/>
</dbReference>
<dbReference type="EMBL" id="WHWB01033698">
    <property type="protein sequence ID" value="KAJ7418103.1"/>
    <property type="molecule type" value="Genomic_DNA"/>
</dbReference>
<feature type="compositionally biased region" description="Polar residues" evidence="1">
    <location>
        <begin position="124"/>
        <end position="134"/>
    </location>
</feature>
<protein>
    <submittedName>
        <fullName evidence="2">Rna-directed dna polymerase from mobile element jockey-like</fullName>
    </submittedName>
</protein>
<sequence length="140" mass="15158">MLSTIRNLTKFIKANCKVLHLDQCHYPYQYKPGDEWIESSPAEKVLGTLVDEKLDMTHQCAVAAEKANHTLDCIKSSMASRSREVILPLCSGESPSGVLCPALGSLILEGHGPVKAGSKENHKNSQGLGCNTSPGRKGKR</sequence>
<organism evidence="2 3">
    <name type="scientific">Willisornis vidua</name>
    <name type="common">Xingu scale-backed antbird</name>
    <dbReference type="NCBI Taxonomy" id="1566151"/>
    <lineage>
        <taxon>Eukaryota</taxon>
        <taxon>Metazoa</taxon>
        <taxon>Chordata</taxon>
        <taxon>Craniata</taxon>
        <taxon>Vertebrata</taxon>
        <taxon>Euteleostomi</taxon>
        <taxon>Archelosauria</taxon>
        <taxon>Archosauria</taxon>
        <taxon>Dinosauria</taxon>
        <taxon>Saurischia</taxon>
        <taxon>Theropoda</taxon>
        <taxon>Coelurosauria</taxon>
        <taxon>Aves</taxon>
        <taxon>Neognathae</taxon>
        <taxon>Neoaves</taxon>
        <taxon>Telluraves</taxon>
        <taxon>Australaves</taxon>
        <taxon>Passeriformes</taxon>
        <taxon>Thamnophilidae</taxon>
        <taxon>Willisornis</taxon>
    </lineage>
</organism>
<name>A0ABQ9DF48_9PASS</name>
<dbReference type="PANTHER" id="PTHR33332">
    <property type="entry name" value="REVERSE TRANSCRIPTASE DOMAIN-CONTAINING PROTEIN"/>
    <property type="match status" value="1"/>
</dbReference>
<evidence type="ECO:0000313" key="3">
    <source>
        <dbReference type="Proteomes" id="UP001145742"/>
    </source>
</evidence>
<proteinExistence type="predicted"/>
<evidence type="ECO:0000313" key="2">
    <source>
        <dbReference type="EMBL" id="KAJ7418103.1"/>
    </source>
</evidence>
<accession>A0ABQ9DF48</accession>
<feature type="region of interest" description="Disordered" evidence="1">
    <location>
        <begin position="114"/>
        <end position="140"/>
    </location>
</feature>
<evidence type="ECO:0000256" key="1">
    <source>
        <dbReference type="SAM" id="MobiDB-lite"/>
    </source>
</evidence>
<keyword evidence="3" id="KW-1185">Reference proteome</keyword>
<gene>
    <name evidence="2" type="ORF">WISP_61077</name>
</gene>